<feature type="chain" id="PRO_5012524769" evidence="2">
    <location>
        <begin position="27"/>
        <end position="1204"/>
    </location>
</feature>
<keyword evidence="1" id="KW-1133">Transmembrane helix</keyword>
<dbReference type="GO" id="GO:1902929">
    <property type="term" value="C:plasma membrane of growing cell tip"/>
    <property type="evidence" value="ECO:0007669"/>
    <property type="project" value="TreeGrafter"/>
</dbReference>
<dbReference type="InterPro" id="IPR015915">
    <property type="entry name" value="Kelch-typ_b-propeller"/>
</dbReference>
<dbReference type="InterPro" id="IPR011043">
    <property type="entry name" value="Gal_Oxase/kelch_b-propeller"/>
</dbReference>
<proteinExistence type="predicted"/>
<dbReference type="InterPro" id="IPR048265">
    <property type="entry name" value="Rax2-like_third"/>
</dbReference>
<evidence type="ECO:0000259" key="5">
    <source>
        <dbReference type="Pfam" id="PF20843"/>
    </source>
</evidence>
<evidence type="ECO:0000313" key="7">
    <source>
        <dbReference type="Proteomes" id="UP000186955"/>
    </source>
</evidence>
<feature type="transmembrane region" description="Helical" evidence="1">
    <location>
        <begin position="1134"/>
        <end position="1157"/>
    </location>
</feature>
<keyword evidence="1" id="KW-0472">Membrane</keyword>
<dbReference type="PANTHER" id="PTHR31778">
    <property type="entry name" value="BUD SITE SELECTION PROTEIN RAX2"/>
    <property type="match status" value="1"/>
</dbReference>
<dbReference type="Gene3D" id="2.120.10.80">
    <property type="entry name" value="Kelch-type beta propeller"/>
    <property type="match status" value="1"/>
</dbReference>
<organism evidence="6 7">
    <name type="scientific">Penicillium subrubescens</name>
    <dbReference type="NCBI Taxonomy" id="1316194"/>
    <lineage>
        <taxon>Eukaryota</taxon>
        <taxon>Fungi</taxon>
        <taxon>Dikarya</taxon>
        <taxon>Ascomycota</taxon>
        <taxon>Pezizomycotina</taxon>
        <taxon>Eurotiomycetes</taxon>
        <taxon>Eurotiomycetidae</taxon>
        <taxon>Eurotiales</taxon>
        <taxon>Aspergillaceae</taxon>
        <taxon>Penicillium</taxon>
    </lineage>
</organism>
<dbReference type="InterPro" id="IPR024982">
    <property type="entry name" value="Rax2-like_C"/>
</dbReference>
<dbReference type="Pfam" id="PF20843">
    <property type="entry name" value="Rax2_3"/>
    <property type="match status" value="1"/>
</dbReference>
<dbReference type="Proteomes" id="UP000186955">
    <property type="component" value="Unassembled WGS sequence"/>
</dbReference>
<feature type="domain" description="Rax2-like third" evidence="5">
    <location>
        <begin position="380"/>
        <end position="531"/>
    </location>
</feature>
<keyword evidence="7" id="KW-1185">Reference proteome</keyword>
<dbReference type="EMBL" id="MNBE01000253">
    <property type="protein sequence ID" value="OKP12001.1"/>
    <property type="molecule type" value="Genomic_DNA"/>
</dbReference>
<evidence type="ECO:0000256" key="2">
    <source>
        <dbReference type="SAM" id="SignalP"/>
    </source>
</evidence>
<name>A0A1Q5UHR1_9EURO</name>
<comment type="caution">
    <text evidence="6">The sequence shown here is derived from an EMBL/GenBank/DDBJ whole genome shotgun (WGS) entry which is preliminary data.</text>
</comment>
<accession>A0A1Q5UHR1</accession>
<dbReference type="PANTHER" id="PTHR31778:SF2">
    <property type="entry name" value="BUD SITE SELECTION PROTEIN RAX2"/>
    <property type="match status" value="1"/>
</dbReference>
<dbReference type="InterPro" id="IPR048266">
    <property type="entry name" value="Rax2-like_second"/>
</dbReference>
<evidence type="ECO:0000313" key="6">
    <source>
        <dbReference type="EMBL" id="OKP12001.1"/>
    </source>
</evidence>
<dbReference type="Pfam" id="PF12768">
    <property type="entry name" value="Rax2"/>
    <property type="match status" value="1"/>
</dbReference>
<feature type="signal peptide" evidence="2">
    <location>
        <begin position="1"/>
        <end position="26"/>
    </location>
</feature>
<evidence type="ECO:0000256" key="1">
    <source>
        <dbReference type="SAM" id="Phobius"/>
    </source>
</evidence>
<evidence type="ECO:0000259" key="4">
    <source>
        <dbReference type="Pfam" id="PF20842"/>
    </source>
</evidence>
<feature type="domain" description="Rax2-like C-terminal" evidence="3">
    <location>
        <begin position="875"/>
        <end position="1126"/>
    </location>
</feature>
<dbReference type="SUPFAM" id="SSF50965">
    <property type="entry name" value="Galactose oxidase, central domain"/>
    <property type="match status" value="2"/>
</dbReference>
<reference evidence="6 7" key="1">
    <citation type="submission" date="2016-10" db="EMBL/GenBank/DDBJ databases">
        <title>Genome sequence of the ascomycete fungus Penicillium subrubescens.</title>
        <authorList>
            <person name="De Vries R.P."/>
            <person name="Peng M."/>
            <person name="Dilokpimol A."/>
            <person name="Hilden K."/>
            <person name="Makela M.R."/>
            <person name="Grigoriev I."/>
            <person name="Riley R."/>
            <person name="Granchi Z."/>
        </authorList>
    </citation>
    <scope>NUCLEOTIDE SEQUENCE [LARGE SCALE GENOMIC DNA]</scope>
    <source>
        <strain evidence="6 7">CBS 132785</strain>
    </source>
</reference>
<protein>
    <submittedName>
        <fullName evidence="6">Polarized growth protein rax2</fullName>
    </submittedName>
</protein>
<dbReference type="STRING" id="1316194.A0A1Q5UHR1"/>
<gene>
    <name evidence="6" type="ORF">PENSUB_2464</name>
</gene>
<feature type="domain" description="Rax2-like second" evidence="4">
    <location>
        <begin position="220"/>
        <end position="368"/>
    </location>
</feature>
<evidence type="ECO:0000259" key="3">
    <source>
        <dbReference type="Pfam" id="PF12768"/>
    </source>
</evidence>
<dbReference type="OrthoDB" id="2503993at2759"/>
<dbReference type="Pfam" id="PF20842">
    <property type="entry name" value="Rax2_2"/>
    <property type="match status" value="1"/>
</dbReference>
<sequence>MRVSSLYGPAAAGISTLFALLPTVHAVTFNAVSTPEIDLSSLGRVTITGDFDGVSLYQYEGQSEITQRQGSSILTPLPNGILTNLSSADAQIRDMCAFTKKDGTFAGIFVGGNFTSLGGVKSTGAALFNPNSSHVTALPGLTGSVSTVLCDQDTNRVYVGGVFSHKNTSNAIAWSPSDGWTELEFDGLNGPVNSIIKGDNGHIIFGGSFDGLGNSTTSSNNKQILNLQNATITSDAESSLTGYIDPRNVICSTSGEAGAGKTWLLHDYAPGYWRAYFGFTFNPTKVRLYNTHLDGRGTKSFLFRALPDNGIMNMTYTDDSGNTVHCDSSCPLSDSTSEKYRDFTLVNPVGMKGFQIEVLDWYGQGAGLNGIEVFQDQILSYAVDAFNEPSCAGLDYPSRSTRTGSWTVEDAGYLSASVTDSTDAGTSVVFYPDIKESGNYTILVYTPGCVQDNSCSSRGMANVTATVATGTDASQPSPTTIYQTNDYDKYDTLFSGYVDASSDSFRPSVTLRPISGQGDITLVASKVRFELLSNTTSGTGGLNGLYDFDPSSKTTASLDSSDINEAGNSLDKDAVIMSLVENAGVVYVAGNFTTKKIHNVMSITDGNATAMPSGGLNSEVLAMTTLHDILYVGGLFTDTSDGGADGLYHVASYSSSSKKWSALGEGLNGQVDAIYPVQLNVSTAINETTIAVSGNFNQIRATSDHPAIYVAGFAIWVPSKKAWLQSLNDTQMEFAGQLSAVTTYNETTLLAGSLGTDGITASGAISLQNSNDLTLVPLSMKTNHTASSVGVITGVFDTESNRNLTIVGGQFTALSSDGSAIHNVAFLNGTEQKIFGLPQGLDSNSTVYSMAAHNNTLFVGGNITGTIAGSSVSGMVAYDLSSNSFKKSQPWSLTGKNSSVNSMAVRPGSSDLFVGGSFESAGSLPCNTVCALDTSVNSWSWPGASISGSVLALSWASSNTLYAVGDIEIGNNKTVVATLNQKTSTWTALSGASTSDITGTVTAFAPASEDISSFWLGGTSTNGSAFLLNYDGSKFQSAGSLFAKGTTIRGLEILPITQEHSSVSLLKNDQSLLIMGELVIPNFGNASAALYNGTAVTPFILSSKYNGEPGSMSQLFTEKQNPYTTSTSHHSNGIVVLVAFCCALGCVFLIVAAGVIANKIQRRRQGYSAAPQSFGTDRPTDMQRVPPEYLFNSLRHPNPGAPVI</sequence>
<keyword evidence="1" id="KW-0812">Transmembrane</keyword>
<dbReference type="AlphaFoldDB" id="A0A1Q5UHR1"/>
<keyword evidence="2" id="KW-0732">Signal</keyword>